<accession>H6NI38</accession>
<dbReference type="PANTHER" id="PTHR43798">
    <property type="entry name" value="MONOACYLGLYCEROL LIPASE"/>
    <property type="match status" value="1"/>
</dbReference>
<dbReference type="GO" id="GO:0016787">
    <property type="term" value="F:hydrolase activity"/>
    <property type="evidence" value="ECO:0007669"/>
    <property type="project" value="UniProtKB-KW"/>
</dbReference>
<protein>
    <submittedName>
        <fullName evidence="2">Putative hydrolase</fullName>
    </submittedName>
</protein>
<dbReference type="STRING" id="1116391.PM3016_4025"/>
<organism evidence="2 3">
    <name type="scientific">Paenibacillus mucilaginosus 3016</name>
    <dbReference type="NCBI Taxonomy" id="1116391"/>
    <lineage>
        <taxon>Bacteria</taxon>
        <taxon>Bacillati</taxon>
        <taxon>Bacillota</taxon>
        <taxon>Bacilli</taxon>
        <taxon>Bacillales</taxon>
        <taxon>Paenibacillaceae</taxon>
        <taxon>Paenibacillus</taxon>
    </lineage>
</organism>
<gene>
    <name evidence="2" type="ORF">PM3016_4025</name>
</gene>
<dbReference type="Proteomes" id="UP000007523">
    <property type="component" value="Chromosome"/>
</dbReference>
<dbReference type="EMBL" id="CP003235">
    <property type="protein sequence ID" value="AFC30809.1"/>
    <property type="molecule type" value="Genomic_DNA"/>
</dbReference>
<evidence type="ECO:0000313" key="3">
    <source>
        <dbReference type="Proteomes" id="UP000007523"/>
    </source>
</evidence>
<dbReference type="InterPro" id="IPR000073">
    <property type="entry name" value="AB_hydrolase_1"/>
</dbReference>
<sequence>MDLYYEIAGVGTPLVLLHSGGADLRDWTWVTPVLAQQYKVIALDGRGCGQSPNPAEEPPDYVDDLLRALDHLGLPQAVIAGHSMGGQIAAEFALKYPERVTKLVLIAPGLAGFAHSPEFLGWMRRIREAAPDVDRMMEIALSGPSYRIVMAGPRREMMERMWKENTIKMMQWGTWESVWPQPPAAERLGELAVPALFILGREDVPDLHRIAECFRAVPDIRFAWLEGADHKPTLTHPEEICRLIIEFVEGRN</sequence>
<dbReference type="PRINTS" id="PR00111">
    <property type="entry name" value="ABHYDROLASE"/>
</dbReference>
<dbReference type="Gene3D" id="3.40.50.1820">
    <property type="entry name" value="alpha/beta hydrolase"/>
    <property type="match status" value="1"/>
</dbReference>
<feature type="domain" description="AB hydrolase-1" evidence="1">
    <location>
        <begin position="13"/>
        <end position="215"/>
    </location>
</feature>
<dbReference type="Pfam" id="PF00561">
    <property type="entry name" value="Abhydrolase_1"/>
    <property type="match status" value="1"/>
</dbReference>
<proteinExistence type="predicted"/>
<keyword evidence="2" id="KW-0378">Hydrolase</keyword>
<name>H6NI38_9BACL</name>
<evidence type="ECO:0000313" key="2">
    <source>
        <dbReference type="EMBL" id="AFC30809.1"/>
    </source>
</evidence>
<dbReference type="HOGENOM" id="CLU_020336_50_4_9"/>
<keyword evidence="3" id="KW-1185">Reference proteome</keyword>
<dbReference type="InterPro" id="IPR029058">
    <property type="entry name" value="AB_hydrolase_fold"/>
</dbReference>
<evidence type="ECO:0000259" key="1">
    <source>
        <dbReference type="Pfam" id="PF00561"/>
    </source>
</evidence>
<dbReference type="RefSeq" id="WP_014370679.1">
    <property type="nucleotide sequence ID" value="NC_016935.1"/>
</dbReference>
<dbReference type="PANTHER" id="PTHR43798:SF33">
    <property type="entry name" value="HYDROLASE, PUTATIVE (AFU_ORTHOLOGUE AFUA_2G14860)-RELATED"/>
    <property type="match status" value="1"/>
</dbReference>
<dbReference type="InterPro" id="IPR050266">
    <property type="entry name" value="AB_hydrolase_sf"/>
</dbReference>
<dbReference type="SUPFAM" id="SSF53474">
    <property type="entry name" value="alpha/beta-Hydrolases"/>
    <property type="match status" value="1"/>
</dbReference>
<dbReference type="AlphaFoldDB" id="H6NI38"/>
<dbReference type="KEGG" id="pmq:PM3016_4025"/>
<reference evidence="2 3" key="1">
    <citation type="journal article" date="2012" name="J. Bacteriol.">
        <title>Complete Genome Sequence of Paenibacillus mucilaginosus 3016, a Bacterium Functional as Microbial Fertilizer.</title>
        <authorList>
            <person name="Ma M."/>
            <person name="Wang Z."/>
            <person name="Li L."/>
            <person name="Jiang X."/>
            <person name="Guan D."/>
            <person name="Cao F."/>
            <person name="Chen H."/>
            <person name="Wang X."/>
            <person name="Shen D."/>
            <person name="Du B."/>
            <person name="Li J."/>
        </authorList>
    </citation>
    <scope>NUCLEOTIDE SEQUENCE [LARGE SCALE GENOMIC DNA]</scope>
    <source>
        <strain evidence="2 3">3016</strain>
    </source>
</reference>
<dbReference type="GO" id="GO:0016020">
    <property type="term" value="C:membrane"/>
    <property type="evidence" value="ECO:0007669"/>
    <property type="project" value="TreeGrafter"/>
</dbReference>